<feature type="non-terminal residue" evidence="2">
    <location>
        <position position="242"/>
    </location>
</feature>
<feature type="region of interest" description="Disordered" evidence="1">
    <location>
        <begin position="223"/>
        <end position="242"/>
    </location>
</feature>
<organism evidence="2">
    <name type="scientific">Emiliania huxleyi</name>
    <name type="common">Coccolithophore</name>
    <name type="synonym">Pontosphaera huxleyi</name>
    <dbReference type="NCBI Taxonomy" id="2903"/>
    <lineage>
        <taxon>Eukaryota</taxon>
        <taxon>Haptista</taxon>
        <taxon>Haptophyta</taxon>
        <taxon>Prymnesiophyceae</taxon>
        <taxon>Isochrysidales</taxon>
        <taxon>Noelaerhabdaceae</taxon>
        <taxon>Emiliania</taxon>
    </lineage>
</organism>
<reference evidence="2" key="1">
    <citation type="submission" date="2012-07" db="EMBL/GenBank/DDBJ databases">
        <title>Genome variability drives Emilianias global distribution.</title>
        <authorList>
            <consortium name="DOE Joint Genome Institute"/>
            <person name="Read B."/>
            <person name="Kegel J."/>
            <person name="Klute M."/>
            <person name="Kuo A."/>
            <person name="Lefebvre S.C."/>
            <person name="Maumus F."/>
            <person name="Mayer C."/>
            <person name="Miller J."/>
            <person name="Allen A."/>
            <person name="Bidle K."/>
            <person name="Borodovsky M."/>
            <person name="Bowler C."/>
            <person name="Brownlee C."/>
            <person name="Claverie J.-M."/>
            <person name="Cock M."/>
            <person name="De Vargas C."/>
            <person name="Elias M."/>
            <person name="Frickenhaus S."/>
            <person name="Gladyshev V.N."/>
            <person name="Gonzalez K."/>
            <person name="Guda C."/>
            <person name="Hadaegh A."/>
            <person name="Herman E."/>
            <person name="Iglesias-Rodriguez D."/>
            <person name="Jones B."/>
            <person name="Lawson T."/>
            <person name="Leese F."/>
            <person name="Lin Y.-C."/>
            <person name="Lindquist E."/>
            <person name="Lobanov A."/>
            <person name="Lucas S."/>
            <person name="Malik S.-H.B."/>
            <person name="Marsh M.E."/>
            <person name="Mock T."/>
            <person name="Monier A."/>
            <person name="Moreau H."/>
            <person name="Mueller-Roeber B."/>
            <person name="Napier J."/>
            <person name="Ogata H."/>
            <person name="Parker M."/>
            <person name="Probert I."/>
            <person name="Quesneville H."/>
            <person name="Raines C."/>
            <person name="Rensing S."/>
            <person name="Riano-Pachon D.M."/>
            <person name="Richier S."/>
            <person name="Rokitta S."/>
            <person name="Salamov A."/>
            <person name="Sarno A.F."/>
            <person name="Schmutz J."/>
            <person name="Schroeder D."/>
            <person name="Shiraiwa Y."/>
            <person name="Soanes D.M."/>
            <person name="Valentin K."/>
            <person name="Van Der Giezen M."/>
            <person name="Van Der Peer Y."/>
            <person name="Vardi A."/>
            <person name="Verret F."/>
            <person name="Von Dassow P."/>
            <person name="Wheeler G."/>
            <person name="Williams B."/>
            <person name="Wilson W."/>
            <person name="Wolfe G."/>
            <person name="Wurch L.L."/>
            <person name="Young J."/>
            <person name="Dacks J.B."/>
            <person name="Delwiche C.F."/>
            <person name="Dyhrman S."/>
            <person name="Glockner G."/>
            <person name="John U."/>
            <person name="Richards T."/>
            <person name="Worden A.Z."/>
            <person name="Zhang X."/>
            <person name="Grigoriev I.V."/>
        </authorList>
    </citation>
    <scope>NUCLEOTIDE SEQUENCE</scope>
    <source>
        <strain evidence="2">CCMP1516</strain>
    </source>
</reference>
<dbReference type="HOGENOM" id="CLU_1154267_0_0_1"/>
<name>R1EZ59_EMIHU</name>
<protein>
    <submittedName>
        <fullName evidence="2">Uncharacterized protein</fullName>
    </submittedName>
</protein>
<feature type="compositionally biased region" description="Basic residues" evidence="1">
    <location>
        <begin position="231"/>
        <end position="242"/>
    </location>
</feature>
<proteinExistence type="predicted"/>
<dbReference type="GeneID" id="17271706"/>
<evidence type="ECO:0000313" key="2">
    <source>
        <dbReference type="EMBL" id="EOD26159.1"/>
    </source>
</evidence>
<dbReference type="AlphaFoldDB" id="R1EZ59"/>
<dbReference type="EMBL" id="KB865214">
    <property type="protein sequence ID" value="EOD26159.1"/>
    <property type="molecule type" value="Genomic_DNA"/>
</dbReference>
<sequence length="242" mass="25310">MEAMDVCTARGPQGPDCLALAIELQLDAQGAAAAEAAVGSPEAGAGALHGQGCETRLKPPSAAKHLAQVGRVHGGFPGAALALKATVGDALSGRPGEKLLSPITSEGKTFFVRDHADATDTEVLIFALFIVLLEPSAADTAEWAAGLAPLAAQAADEQAGWATAAAPAGYYDPFQRVIDGKWHKETCEAVKKAVDGWEGRGAREGVTVDHLLLYHSGLKKHPDNGGLWRQPPRKRPPKRFNT</sequence>
<dbReference type="KEGG" id="ehx:EMIHUDRAFT_123495"/>
<gene>
    <name evidence="2" type="ORF">EMIHUDRAFT_123495</name>
</gene>
<dbReference type="RefSeq" id="XP_005778588.1">
    <property type="nucleotide sequence ID" value="XM_005778531.1"/>
</dbReference>
<evidence type="ECO:0000256" key="1">
    <source>
        <dbReference type="SAM" id="MobiDB-lite"/>
    </source>
</evidence>
<accession>R1EZ59</accession>